<accession>A0A2G2X2Z3</accession>
<dbReference type="Proteomes" id="UP000224567">
    <property type="component" value="Unassembled WGS sequence"/>
</dbReference>
<organism evidence="2 3">
    <name type="scientific">Capsicum baccatum</name>
    <name type="common">Peruvian pepper</name>
    <dbReference type="NCBI Taxonomy" id="33114"/>
    <lineage>
        <taxon>Eukaryota</taxon>
        <taxon>Viridiplantae</taxon>
        <taxon>Streptophyta</taxon>
        <taxon>Embryophyta</taxon>
        <taxon>Tracheophyta</taxon>
        <taxon>Spermatophyta</taxon>
        <taxon>Magnoliopsida</taxon>
        <taxon>eudicotyledons</taxon>
        <taxon>Gunneridae</taxon>
        <taxon>Pentapetalae</taxon>
        <taxon>asterids</taxon>
        <taxon>lamiids</taxon>
        <taxon>Solanales</taxon>
        <taxon>Solanaceae</taxon>
        <taxon>Solanoideae</taxon>
        <taxon>Capsiceae</taxon>
        <taxon>Capsicum</taxon>
    </lineage>
</organism>
<name>A0A2G2X2Z3_CAPBA</name>
<dbReference type="AlphaFoldDB" id="A0A2G2X2Z3"/>
<gene>
    <name evidence="2" type="ORF">CQW23_06283</name>
</gene>
<keyword evidence="3" id="KW-1185">Reference proteome</keyword>
<feature type="region of interest" description="Disordered" evidence="1">
    <location>
        <begin position="34"/>
        <end position="57"/>
    </location>
</feature>
<reference evidence="3" key="2">
    <citation type="journal article" date="2017" name="J. Anim. Genet.">
        <title>Multiple reference genome sequences of hot pepper reveal the massive evolution of plant disease resistance genes by retroduplication.</title>
        <authorList>
            <person name="Kim S."/>
            <person name="Park J."/>
            <person name="Yeom S.-I."/>
            <person name="Kim Y.-M."/>
            <person name="Seo E."/>
            <person name="Kim K.-T."/>
            <person name="Kim M.-S."/>
            <person name="Lee J.M."/>
            <person name="Cheong K."/>
            <person name="Shin H.-S."/>
            <person name="Kim S.-B."/>
            <person name="Han K."/>
            <person name="Lee J."/>
            <person name="Park M."/>
            <person name="Lee H.-A."/>
            <person name="Lee H.-Y."/>
            <person name="Lee Y."/>
            <person name="Oh S."/>
            <person name="Lee J.H."/>
            <person name="Choi E."/>
            <person name="Choi E."/>
            <person name="Lee S.E."/>
            <person name="Jeon J."/>
            <person name="Kim H."/>
            <person name="Choi G."/>
            <person name="Song H."/>
            <person name="Lee J."/>
            <person name="Lee S.-C."/>
            <person name="Kwon J.-K."/>
            <person name="Lee H.-Y."/>
            <person name="Koo N."/>
            <person name="Hong Y."/>
            <person name="Kim R.W."/>
            <person name="Kang W.-H."/>
            <person name="Huh J.H."/>
            <person name="Kang B.-C."/>
            <person name="Yang T.-J."/>
            <person name="Lee Y.-H."/>
            <person name="Bennetzen J.L."/>
            <person name="Choi D."/>
        </authorList>
    </citation>
    <scope>NUCLEOTIDE SEQUENCE [LARGE SCALE GENOMIC DNA]</scope>
    <source>
        <strain evidence="3">cv. PBC81</strain>
    </source>
</reference>
<proteinExistence type="predicted"/>
<evidence type="ECO:0000256" key="1">
    <source>
        <dbReference type="SAM" id="MobiDB-lite"/>
    </source>
</evidence>
<evidence type="ECO:0000313" key="2">
    <source>
        <dbReference type="EMBL" id="PHT51821.1"/>
    </source>
</evidence>
<reference evidence="2 3" key="1">
    <citation type="journal article" date="2017" name="Genome Biol.">
        <title>New reference genome sequences of hot pepper reveal the massive evolution of plant disease-resistance genes by retroduplication.</title>
        <authorList>
            <person name="Kim S."/>
            <person name="Park J."/>
            <person name="Yeom S.I."/>
            <person name="Kim Y.M."/>
            <person name="Seo E."/>
            <person name="Kim K.T."/>
            <person name="Kim M.S."/>
            <person name="Lee J.M."/>
            <person name="Cheong K."/>
            <person name="Shin H.S."/>
            <person name="Kim S.B."/>
            <person name="Han K."/>
            <person name="Lee J."/>
            <person name="Park M."/>
            <person name="Lee H.A."/>
            <person name="Lee H.Y."/>
            <person name="Lee Y."/>
            <person name="Oh S."/>
            <person name="Lee J.H."/>
            <person name="Choi E."/>
            <person name="Choi E."/>
            <person name="Lee S.E."/>
            <person name="Jeon J."/>
            <person name="Kim H."/>
            <person name="Choi G."/>
            <person name="Song H."/>
            <person name="Lee J."/>
            <person name="Lee S.C."/>
            <person name="Kwon J.K."/>
            <person name="Lee H.Y."/>
            <person name="Koo N."/>
            <person name="Hong Y."/>
            <person name="Kim R.W."/>
            <person name="Kang W.H."/>
            <person name="Huh J.H."/>
            <person name="Kang B.C."/>
            <person name="Yang T.J."/>
            <person name="Lee Y.H."/>
            <person name="Bennetzen J.L."/>
            <person name="Choi D."/>
        </authorList>
    </citation>
    <scope>NUCLEOTIDE SEQUENCE [LARGE SCALE GENOMIC DNA]</scope>
    <source>
        <strain evidence="3">cv. PBC81</strain>
    </source>
</reference>
<dbReference type="EMBL" id="MLFT02000003">
    <property type="protein sequence ID" value="PHT51821.1"/>
    <property type="molecule type" value="Genomic_DNA"/>
</dbReference>
<comment type="caution">
    <text evidence="2">The sequence shown here is derived from an EMBL/GenBank/DDBJ whole genome shotgun (WGS) entry which is preliminary data.</text>
</comment>
<protein>
    <submittedName>
        <fullName evidence="2">Uncharacterized protein</fullName>
    </submittedName>
</protein>
<evidence type="ECO:0000313" key="3">
    <source>
        <dbReference type="Proteomes" id="UP000224567"/>
    </source>
</evidence>
<sequence length="120" mass="13887">MGRQNSTDPTIAGPSIALLQERFRQLEKAKEQRENRSKILFSQPQVMTPATNHDPVKPEFTHEVSFRSEILESDQDKIFLDLSLNSKHNGYQVRETQLSWRALKSKCKYDNSEVDTSLHL</sequence>
<dbReference type="PANTHER" id="PTHR34570">
    <property type="entry name" value="OS03G0593100 PROTEIN"/>
    <property type="match status" value="1"/>
</dbReference>
<feature type="compositionally biased region" description="Polar residues" evidence="1">
    <location>
        <begin position="40"/>
        <end position="51"/>
    </location>
</feature>
<dbReference type="OrthoDB" id="671858at2759"/>
<dbReference type="PANTHER" id="PTHR34570:SF19">
    <property type="match status" value="1"/>
</dbReference>